<evidence type="ECO:0000256" key="7">
    <source>
        <dbReference type="SAM" id="SignalP"/>
    </source>
</evidence>
<comment type="catalytic activity">
    <reaction evidence="1">
        <text>Hydrolysis of terminal, non-reducing alpha-D-galactose residues in alpha-D-galactosides, including galactose oligosaccharides, galactomannans and galactolipids.</text>
        <dbReference type="EC" id="3.2.1.22"/>
    </reaction>
</comment>
<keyword evidence="5" id="KW-0378">Hydrolase</keyword>
<dbReference type="InterPro" id="IPR012334">
    <property type="entry name" value="Pectin_lyas_fold"/>
</dbReference>
<dbReference type="InterPro" id="IPR006626">
    <property type="entry name" value="PbH1"/>
</dbReference>
<dbReference type="Pfam" id="PF23763">
    <property type="entry name" value="Beta-barrel_GLAA-B_I"/>
    <property type="match status" value="1"/>
</dbReference>
<evidence type="ECO:0000256" key="1">
    <source>
        <dbReference type="ARBA" id="ARBA00001255"/>
    </source>
</evidence>
<dbReference type="GO" id="GO:0004557">
    <property type="term" value="F:alpha-galactosidase activity"/>
    <property type="evidence" value="ECO:0007669"/>
    <property type="project" value="UniProtKB-EC"/>
</dbReference>
<evidence type="ECO:0000259" key="8">
    <source>
        <dbReference type="Pfam" id="PF13229"/>
    </source>
</evidence>
<feature type="domain" description="GLAA-B beta-barrel" evidence="10">
    <location>
        <begin position="347"/>
        <end position="414"/>
    </location>
</feature>
<evidence type="ECO:0000256" key="2">
    <source>
        <dbReference type="ARBA" id="ARBA00001271"/>
    </source>
</evidence>
<dbReference type="InterPro" id="IPR056441">
    <property type="entry name" value="Beta-barrel_GLAA-B_II"/>
</dbReference>
<proteinExistence type="predicted"/>
<dbReference type="InterPro" id="IPR039448">
    <property type="entry name" value="Beta_helix"/>
</dbReference>
<dbReference type="SUPFAM" id="SSF51126">
    <property type="entry name" value="Pectin lyase-like"/>
    <property type="match status" value="1"/>
</dbReference>
<evidence type="ECO:0000313" key="12">
    <source>
        <dbReference type="Proteomes" id="UP000541352"/>
    </source>
</evidence>
<dbReference type="AlphaFoldDB" id="A0A7W6EPQ1"/>
<dbReference type="Proteomes" id="UP000541352">
    <property type="component" value="Unassembled WGS sequence"/>
</dbReference>
<dbReference type="Pfam" id="PF23764">
    <property type="entry name" value="Beta-barrel_GLAA-B_II"/>
    <property type="match status" value="1"/>
</dbReference>
<dbReference type="InterPro" id="IPR011050">
    <property type="entry name" value="Pectin_lyase_fold/virulence"/>
</dbReference>
<dbReference type="InterPro" id="IPR057275">
    <property type="entry name" value="Beta-barrel_GLAA-B_I"/>
</dbReference>
<keyword evidence="6" id="KW-0326">Glycosidase</keyword>
<feature type="domain" description="GLAA-B beta-barrel" evidence="9">
    <location>
        <begin position="151"/>
        <end position="237"/>
    </location>
</feature>
<evidence type="ECO:0000313" key="11">
    <source>
        <dbReference type="EMBL" id="MBB3837870.1"/>
    </source>
</evidence>
<protein>
    <recommendedName>
        <fullName evidence="13">Right-handed parallel beta-helix repeat-containing protein</fullName>
    </recommendedName>
</protein>
<evidence type="ECO:0000256" key="3">
    <source>
        <dbReference type="ARBA" id="ARBA00022729"/>
    </source>
</evidence>
<evidence type="ECO:0000256" key="5">
    <source>
        <dbReference type="ARBA" id="ARBA00022801"/>
    </source>
</evidence>
<comment type="caution">
    <text evidence="11">The sequence shown here is derived from an EMBL/GenBank/DDBJ whole genome shotgun (WGS) entry which is preliminary data.</text>
</comment>
<dbReference type="Gene3D" id="2.160.20.10">
    <property type="entry name" value="Single-stranded right-handed beta-helix, Pectin lyase-like"/>
    <property type="match status" value="3"/>
</dbReference>
<keyword evidence="12" id="KW-1185">Reference proteome</keyword>
<feature type="domain" description="Right handed beta helix" evidence="8">
    <location>
        <begin position="423"/>
        <end position="579"/>
    </location>
</feature>
<dbReference type="SMART" id="SM00710">
    <property type="entry name" value="PbH1"/>
    <property type="match status" value="5"/>
</dbReference>
<evidence type="ECO:0008006" key="13">
    <source>
        <dbReference type="Google" id="ProtNLM"/>
    </source>
</evidence>
<dbReference type="EMBL" id="JACIBY010000003">
    <property type="protein sequence ID" value="MBB3837870.1"/>
    <property type="molecule type" value="Genomic_DNA"/>
</dbReference>
<feature type="chain" id="PRO_5031540761" description="Right-handed parallel beta-helix repeat-containing protein" evidence="7">
    <location>
        <begin position="24"/>
        <end position="601"/>
    </location>
</feature>
<dbReference type="RefSeq" id="WP_183972764.1">
    <property type="nucleotide sequence ID" value="NZ_JACIBY010000003.1"/>
</dbReference>
<reference evidence="11 12" key="1">
    <citation type="submission" date="2020-08" db="EMBL/GenBank/DDBJ databases">
        <title>Genomic Encyclopedia of Type Strains, Phase IV (KMG-IV): sequencing the most valuable type-strain genomes for metagenomic binning, comparative biology and taxonomic classification.</title>
        <authorList>
            <person name="Goeker M."/>
        </authorList>
    </citation>
    <scope>NUCLEOTIDE SEQUENCE [LARGE SCALE GENOMIC DNA]</scope>
    <source>
        <strain evidence="11 12">DSM 17976</strain>
    </source>
</reference>
<feature type="signal peptide" evidence="7">
    <location>
        <begin position="1"/>
        <end position="23"/>
    </location>
</feature>
<sequence length="601" mass="67417">MNKNKIIGCCLLLMLCFCKMAIAQQRILLSNFGAKPDSYENASPALVRAIEQCRKFPNATLVLPGGRLDLWPDGAYKQEIYISNSTENDTLPKVKNVAFLLKEFKNLTIEGNGTQVFLHGKMVAFALFKSSNITIRNLSFDYERPTMSELMLTSVSPTKVEAKLHPDTRYFIKNGKLGFYGEGWKSSNHHTIVFNEIDETLKYSSFKVFLESKAEEKQKGEVVFTGDFSKTKLKAGEKLSIRDPYRDNCGGFISLSQNVLLQNLHLHFMHGLGVVSQFSENITIRKVNVAPRPESGRIISAFADCFHFSGCKGKVLVDSCTTSGAHDDPINVHGTHLQIVAKTGSTKLTVRFMHHQTYGFEAFFKGDSIAFVNPKTLQPIAYAKLKNAVLKNKREMEIETDKPFAANVAVGQCIENLTWTPEVTIRNCRFERTNTRGILMTTRRKVVIENNHFYKTGMHAILIADDAASWFESGPVQDVVIRNNVFEECGYNSTPGSYVIAIAPENHDLVNGFYVHRNILIENNTFKTSVAPLLTAKSVDGLVFRQNKIISSKTVNVTADKTTFHIEACKNVTLTDNSFPADNKPMLTTSHMEKSEVKMDW</sequence>
<name>A0A7W6EPQ1_9BACT</name>
<comment type="catalytic activity">
    <reaction evidence="2">
        <text>Hydrolysis of terminal, non-reducing branched (1-&gt;3)-alpha-D-galactosidic residues, producing free D-galactose.</text>
        <dbReference type="EC" id="3.2.1.n1"/>
    </reaction>
</comment>
<evidence type="ECO:0000256" key="6">
    <source>
        <dbReference type="ARBA" id="ARBA00023295"/>
    </source>
</evidence>
<keyword evidence="4" id="KW-0677">Repeat</keyword>
<keyword evidence="3 7" id="KW-0732">Signal</keyword>
<organism evidence="11 12">
    <name type="scientific">Runella defluvii</name>
    <dbReference type="NCBI Taxonomy" id="370973"/>
    <lineage>
        <taxon>Bacteria</taxon>
        <taxon>Pseudomonadati</taxon>
        <taxon>Bacteroidota</taxon>
        <taxon>Cytophagia</taxon>
        <taxon>Cytophagales</taxon>
        <taxon>Spirosomataceae</taxon>
        <taxon>Runella</taxon>
    </lineage>
</organism>
<evidence type="ECO:0000259" key="10">
    <source>
        <dbReference type="Pfam" id="PF23764"/>
    </source>
</evidence>
<accession>A0A7W6EPQ1</accession>
<evidence type="ECO:0000256" key="4">
    <source>
        <dbReference type="ARBA" id="ARBA00022737"/>
    </source>
</evidence>
<gene>
    <name evidence="11" type="ORF">FHS57_001867</name>
</gene>
<evidence type="ECO:0000259" key="9">
    <source>
        <dbReference type="Pfam" id="PF23763"/>
    </source>
</evidence>
<dbReference type="Pfam" id="PF13229">
    <property type="entry name" value="Beta_helix"/>
    <property type="match status" value="1"/>
</dbReference>